<comment type="caution">
    <text evidence="3">The sequence shown here is derived from an EMBL/GenBank/DDBJ whole genome shotgun (WGS) entry which is preliminary data.</text>
</comment>
<feature type="region of interest" description="Disordered" evidence="2">
    <location>
        <begin position="577"/>
        <end position="614"/>
    </location>
</feature>
<keyword evidence="1" id="KW-0175">Coiled coil</keyword>
<evidence type="ECO:0000256" key="2">
    <source>
        <dbReference type="SAM" id="MobiDB-lite"/>
    </source>
</evidence>
<sequence>MSWVRSAVNKAAEVGGKSNLSRTVRSYADSVVLHASNAVAGGAKIIQERMGNRNMQSFKLTVKRLEEVSVSYRGAERVQLLRRWLVALKEIERLAGFSELNANDPEDPLFADEYKDSPTRPTPVYYADPGMKGEPRNFRHVFLSSQALEGMTLSMILEAPSEEEVPLLSELYGLCLTGGKEEAAAVLSSVMDLAKVFSGYDDEVLAKREELLQIVQGALAGLKINAELVRIDDEAGCLKEQIEKMKGKKPDEDSIKSPKETPIVVIEDLDEAALQIRTCCKLEELLLQKKYFSYGDSPEFHAEKVDKLRVLAESLINSTSKAKSRISENRSQKEEVLSFRVIKSHEVNEVEKDLGEEVNELEKQKDELEANLKKVNASLASARMHLQNAKEEREQFEDASNEILAHLSMKEDELRRAIASYTNEADVVDTWINFLQSTWLLQTAHTEKKNEQVKADLEQYGDCFVNLVLQLLSSYKEKLGQSVTQVRKLVEDLSSSQGSEISAAGDNDVSKIMDSRKRIEEEYLDVESKFQSTLILADDIKKQFHIQIEGTFRKDHDKVKELLEAIEKIKDEFGSIERPKLEVETPTQRSETQPSQTSFKSASTETPSVANGVRPNELLKSLSFGGRMSESSVIQAQLDNICEDGSADEISEWEFDAKKN</sequence>
<protein>
    <submittedName>
        <fullName evidence="3">Uncharacterized protein</fullName>
    </submittedName>
</protein>
<feature type="compositionally biased region" description="Polar residues" evidence="2">
    <location>
        <begin position="585"/>
        <end position="609"/>
    </location>
</feature>
<organism evidence="3 4">
    <name type="scientific">Acacia crassicarpa</name>
    <name type="common">northern wattle</name>
    <dbReference type="NCBI Taxonomy" id="499986"/>
    <lineage>
        <taxon>Eukaryota</taxon>
        <taxon>Viridiplantae</taxon>
        <taxon>Streptophyta</taxon>
        <taxon>Embryophyta</taxon>
        <taxon>Tracheophyta</taxon>
        <taxon>Spermatophyta</taxon>
        <taxon>Magnoliopsida</taxon>
        <taxon>eudicotyledons</taxon>
        <taxon>Gunneridae</taxon>
        <taxon>Pentapetalae</taxon>
        <taxon>rosids</taxon>
        <taxon>fabids</taxon>
        <taxon>Fabales</taxon>
        <taxon>Fabaceae</taxon>
        <taxon>Caesalpinioideae</taxon>
        <taxon>mimosoid clade</taxon>
        <taxon>Acacieae</taxon>
        <taxon>Acacia</taxon>
    </lineage>
</organism>
<evidence type="ECO:0000256" key="1">
    <source>
        <dbReference type="SAM" id="Coils"/>
    </source>
</evidence>
<keyword evidence="4" id="KW-1185">Reference proteome</keyword>
<evidence type="ECO:0000313" key="3">
    <source>
        <dbReference type="EMBL" id="KAK4272934.1"/>
    </source>
</evidence>
<name>A0AAE1MPF3_9FABA</name>
<reference evidence="3" key="1">
    <citation type="submission" date="2023-10" db="EMBL/GenBank/DDBJ databases">
        <title>Chromosome-level genome of the transformable northern wattle, Acacia crassicarpa.</title>
        <authorList>
            <person name="Massaro I."/>
            <person name="Sinha N.R."/>
            <person name="Poethig S."/>
            <person name="Leichty A.R."/>
        </authorList>
    </citation>
    <scope>NUCLEOTIDE SEQUENCE</scope>
    <source>
        <strain evidence="3">Acra3RX</strain>
        <tissue evidence="3">Leaf</tissue>
    </source>
</reference>
<dbReference type="AlphaFoldDB" id="A0AAE1MPF3"/>
<evidence type="ECO:0000313" key="4">
    <source>
        <dbReference type="Proteomes" id="UP001293593"/>
    </source>
</evidence>
<feature type="coiled-coil region" evidence="1">
    <location>
        <begin position="344"/>
        <end position="424"/>
    </location>
</feature>
<proteinExistence type="predicted"/>
<dbReference type="Proteomes" id="UP001293593">
    <property type="component" value="Unassembled WGS sequence"/>
</dbReference>
<dbReference type="PANTHER" id="PTHR34121">
    <property type="entry name" value="MYOSIN-11"/>
    <property type="match status" value="1"/>
</dbReference>
<dbReference type="EMBL" id="JAWXYG010000005">
    <property type="protein sequence ID" value="KAK4272934.1"/>
    <property type="molecule type" value="Genomic_DNA"/>
</dbReference>
<gene>
    <name evidence="3" type="ORF">QN277_021422</name>
</gene>
<accession>A0AAE1MPF3</accession>
<dbReference type="PANTHER" id="PTHR34121:SF5">
    <property type="entry name" value="CENTROSOMAL PROTEIN OF 135 KDA-LIKE PROTEIN"/>
    <property type="match status" value="1"/>
</dbReference>